<evidence type="ECO:0000313" key="4">
    <source>
        <dbReference type="Proteomes" id="UP000176952"/>
    </source>
</evidence>
<dbReference type="STRING" id="1798542.A3F54_04560"/>
<keyword evidence="2" id="KW-0472">Membrane</keyword>
<dbReference type="EMBL" id="MHKD01000037">
    <property type="protein sequence ID" value="OGY82161.1"/>
    <property type="molecule type" value="Genomic_DNA"/>
</dbReference>
<feature type="compositionally biased region" description="Acidic residues" evidence="1">
    <location>
        <begin position="112"/>
        <end position="125"/>
    </location>
</feature>
<dbReference type="Proteomes" id="UP000176952">
    <property type="component" value="Unassembled WGS sequence"/>
</dbReference>
<feature type="transmembrane region" description="Helical" evidence="2">
    <location>
        <begin position="32"/>
        <end position="51"/>
    </location>
</feature>
<evidence type="ECO:0000256" key="1">
    <source>
        <dbReference type="SAM" id="MobiDB-lite"/>
    </source>
</evidence>
<protein>
    <submittedName>
        <fullName evidence="3">Uncharacterized protein</fullName>
    </submittedName>
</protein>
<feature type="compositionally biased region" description="Basic and acidic residues" evidence="1">
    <location>
        <begin position="136"/>
        <end position="145"/>
    </location>
</feature>
<comment type="caution">
    <text evidence="3">The sequence shown here is derived from an EMBL/GenBank/DDBJ whole genome shotgun (WGS) entry which is preliminary data.</text>
</comment>
<organism evidence="3 4">
    <name type="scientific">Candidatus Kerfeldbacteria bacterium RIFCSPHIGHO2_12_FULL_48_17</name>
    <dbReference type="NCBI Taxonomy" id="1798542"/>
    <lineage>
        <taxon>Bacteria</taxon>
        <taxon>Candidatus Kerfeldiibacteriota</taxon>
    </lineage>
</organism>
<feature type="compositionally biased region" description="Polar residues" evidence="1">
    <location>
        <begin position="316"/>
        <end position="326"/>
    </location>
</feature>
<sequence length="326" mass="35024">MPDFQKPKDPTPWKQPTASEEVIEATVKQRTIMWSLGLISLVTAVFGVLQIRSALLSPFKNFGKSNTNNAVVLSNDELQKLSELQSKDTDQDGLNDYEELYTYDTSPYLADSDSDEFSDKEELEQGENPNCPRGLTCDEARREGTDQTTAGATTEGETTTGDTTAAAPASTEVSVDTIREVLKNAGAPAEVVDSLDDNELIKLYNETVAETGTDITGTTAASTNTGAENSNGSGLFSELQTVEDPFAAFSDLDQETIDTLLNLPVEQIRQLLIQSGGDETLINSFDDATLQAIFTQAIQQLSTGDTAATEEIGSEDASSNTNTSTE</sequence>
<reference evidence="3 4" key="1">
    <citation type="journal article" date="2016" name="Nat. Commun.">
        <title>Thousands of microbial genomes shed light on interconnected biogeochemical processes in an aquifer system.</title>
        <authorList>
            <person name="Anantharaman K."/>
            <person name="Brown C.T."/>
            <person name="Hug L.A."/>
            <person name="Sharon I."/>
            <person name="Castelle C.J."/>
            <person name="Probst A.J."/>
            <person name="Thomas B.C."/>
            <person name="Singh A."/>
            <person name="Wilkins M.J."/>
            <person name="Karaoz U."/>
            <person name="Brodie E.L."/>
            <person name="Williams K.H."/>
            <person name="Hubbard S.S."/>
            <person name="Banfield J.F."/>
        </authorList>
    </citation>
    <scope>NUCLEOTIDE SEQUENCE [LARGE SCALE GENOMIC DNA]</scope>
</reference>
<proteinExistence type="predicted"/>
<feature type="compositionally biased region" description="Low complexity" evidence="1">
    <location>
        <begin position="146"/>
        <end position="167"/>
    </location>
</feature>
<keyword evidence="2" id="KW-1133">Transmembrane helix</keyword>
<keyword evidence="2" id="KW-0812">Transmembrane</keyword>
<evidence type="ECO:0000313" key="3">
    <source>
        <dbReference type="EMBL" id="OGY82161.1"/>
    </source>
</evidence>
<feature type="region of interest" description="Disordered" evidence="1">
    <location>
        <begin position="107"/>
        <end position="172"/>
    </location>
</feature>
<feature type="region of interest" description="Disordered" evidence="1">
    <location>
        <begin position="304"/>
        <end position="326"/>
    </location>
</feature>
<evidence type="ECO:0000256" key="2">
    <source>
        <dbReference type="SAM" id="Phobius"/>
    </source>
</evidence>
<name>A0A1G2AYY8_9BACT</name>
<dbReference type="AlphaFoldDB" id="A0A1G2AYY8"/>
<gene>
    <name evidence="3" type="ORF">A3F54_04560</name>
</gene>
<accession>A0A1G2AYY8</accession>